<comment type="catalytic activity">
    <reaction evidence="1">
        <text>Random endo-hydrolysis of N-acetyl-beta-D-glucosaminide (1-&gt;4)-beta-linkages in chitin and chitodextrins.</text>
        <dbReference type="EC" id="3.2.1.14"/>
    </reaction>
</comment>
<reference evidence="15 16" key="1">
    <citation type="submission" date="2018-11" db="EMBL/GenBank/DDBJ databases">
        <title>Sequencing the genomes of 1000 actinobacteria strains.</title>
        <authorList>
            <person name="Klenk H.-P."/>
        </authorList>
    </citation>
    <scope>NUCLEOTIDE SEQUENCE [LARGE SCALE GENOMIC DNA]</scope>
    <source>
        <strain evidence="15 16">DSM 44781</strain>
    </source>
</reference>
<proteinExistence type="inferred from homology"/>
<dbReference type="SUPFAM" id="SSF49384">
    <property type="entry name" value="Carbohydrate-binding domain"/>
    <property type="match status" value="1"/>
</dbReference>
<feature type="chain" id="PRO_5018207116" description="chitinase" evidence="12">
    <location>
        <begin position="33"/>
        <end position="662"/>
    </location>
</feature>
<evidence type="ECO:0000259" key="13">
    <source>
        <dbReference type="PROSITE" id="PS51173"/>
    </source>
</evidence>
<dbReference type="PROSITE" id="PS51318">
    <property type="entry name" value="TAT"/>
    <property type="match status" value="1"/>
</dbReference>
<dbReference type="InterPro" id="IPR050314">
    <property type="entry name" value="Glycosyl_Hydrlase_18"/>
</dbReference>
<dbReference type="PROSITE" id="PS51173">
    <property type="entry name" value="CBM2"/>
    <property type="match status" value="1"/>
</dbReference>
<keyword evidence="7" id="KW-0119">Carbohydrate metabolism</keyword>
<dbReference type="GO" id="GO:0030247">
    <property type="term" value="F:polysaccharide binding"/>
    <property type="evidence" value="ECO:0007669"/>
    <property type="project" value="UniProtKB-UniRule"/>
</dbReference>
<sequence>MRRRRYRLSLLAVGGLLAPLPAVSLPARSAHAAEPTAVFHKDQDRGSGYGGGYTITNAGSAAINGWTLEFDLPANHTLGSLWNAAYTAAASHVTVKNPGWRPRIAPGASYDFGFNVAYSGPFAELRNCKLNGKPCDGSGGDDQAPTAPTNVAATQSGPGRAAVSWTASTDDVRVAGYDVYEGAAKVSTVTGDGTAVTIGGLADGRHAFTVVAFDTSANRSAASVPVTPRTGKVNPQTGLTIGYFTQWSVCARGYSVKKLDTSGSAAKLDHLNYAFANIHPSTKQCFLTDKAAGNDSDPNAGDGAGDGAGDAWADFGRGWDAGTSVAGTPGTWDQKLAGNFNQLKQLKAKYPNLKVRISLGGWSYSKWFSDAAATDASRKALVSSCIDLYLKGNLPVIDGRGGAGSAAGIFDGIDLDWEWPNSEGHFGNVLHPADKANYTLLAQEFRRRLDALGATTGKHYTLSAFLPADPAKIIAGTDVPGLFGAFDFAAVQGYDYHGARETTTNQQSALKVAAGDPSTPDRRFSSELAVDAYVNGGAPRSELTLGVPFYGRGWTGVPRGSTNGLFQTAAGPAPGSYENGFEDYHKLKEKLAGGGYTLYRDPVAGHAYLYNGTVLYTYDDPTEITRKAAWIKEQGLAGAMIWSFDGDTANGELTTALANGPK</sequence>
<feature type="compositionally biased region" description="Polar residues" evidence="11">
    <location>
        <begin position="146"/>
        <end position="157"/>
    </location>
</feature>
<dbReference type="GO" id="GO:0008843">
    <property type="term" value="F:endochitinase activity"/>
    <property type="evidence" value="ECO:0007669"/>
    <property type="project" value="UniProtKB-EC"/>
</dbReference>
<feature type="domain" description="GH18" evidence="14">
    <location>
        <begin position="238"/>
        <end position="662"/>
    </location>
</feature>
<evidence type="ECO:0000256" key="12">
    <source>
        <dbReference type="SAM" id="SignalP"/>
    </source>
</evidence>
<dbReference type="Gene3D" id="3.10.50.10">
    <property type="match status" value="1"/>
</dbReference>
<dbReference type="Proteomes" id="UP000266906">
    <property type="component" value="Unassembled WGS sequence"/>
</dbReference>
<dbReference type="GO" id="GO:0008061">
    <property type="term" value="F:chitin binding"/>
    <property type="evidence" value="ECO:0007669"/>
    <property type="project" value="InterPro"/>
</dbReference>
<dbReference type="InterPro" id="IPR001919">
    <property type="entry name" value="CBD2"/>
</dbReference>
<dbReference type="SMART" id="SM00636">
    <property type="entry name" value="Glyco_18"/>
    <property type="match status" value="1"/>
</dbReference>
<dbReference type="PROSITE" id="PS01095">
    <property type="entry name" value="GH18_1"/>
    <property type="match status" value="1"/>
</dbReference>
<dbReference type="PROSITE" id="PS51910">
    <property type="entry name" value="GH18_2"/>
    <property type="match status" value="1"/>
</dbReference>
<evidence type="ECO:0000313" key="15">
    <source>
        <dbReference type="EMBL" id="RPE35576.1"/>
    </source>
</evidence>
<gene>
    <name evidence="15" type="ORF">EDD38_3927</name>
</gene>
<dbReference type="InterPro" id="IPR001579">
    <property type="entry name" value="Glyco_hydro_18_chit_AS"/>
</dbReference>
<evidence type="ECO:0000256" key="11">
    <source>
        <dbReference type="SAM" id="MobiDB-lite"/>
    </source>
</evidence>
<evidence type="ECO:0000256" key="1">
    <source>
        <dbReference type="ARBA" id="ARBA00000822"/>
    </source>
</evidence>
<feature type="signal peptide" evidence="12">
    <location>
        <begin position="1"/>
        <end position="32"/>
    </location>
</feature>
<dbReference type="GO" id="GO:0000272">
    <property type="term" value="P:polysaccharide catabolic process"/>
    <property type="evidence" value="ECO:0007669"/>
    <property type="project" value="UniProtKB-KW"/>
</dbReference>
<dbReference type="SMART" id="SM00060">
    <property type="entry name" value="FN3"/>
    <property type="match status" value="1"/>
</dbReference>
<dbReference type="PANTHER" id="PTHR11177">
    <property type="entry name" value="CHITINASE"/>
    <property type="match status" value="1"/>
</dbReference>
<dbReference type="InterPro" id="IPR017853">
    <property type="entry name" value="GH"/>
</dbReference>
<dbReference type="PANTHER" id="PTHR11177:SF317">
    <property type="entry name" value="CHITINASE 12-RELATED"/>
    <property type="match status" value="1"/>
</dbReference>
<evidence type="ECO:0000256" key="7">
    <source>
        <dbReference type="ARBA" id="ARBA00023277"/>
    </source>
</evidence>
<dbReference type="SMART" id="SM00637">
    <property type="entry name" value="CBD_II"/>
    <property type="match status" value="1"/>
</dbReference>
<dbReference type="Gene3D" id="2.60.40.290">
    <property type="match status" value="1"/>
</dbReference>
<feature type="region of interest" description="Disordered" evidence="11">
    <location>
        <begin position="137"/>
        <end position="157"/>
    </location>
</feature>
<dbReference type="InterPro" id="IPR006311">
    <property type="entry name" value="TAT_signal"/>
</dbReference>
<keyword evidence="9" id="KW-0624">Polysaccharide degradation</keyword>
<dbReference type="CDD" id="cd00063">
    <property type="entry name" value="FN3"/>
    <property type="match status" value="1"/>
</dbReference>
<evidence type="ECO:0000256" key="3">
    <source>
        <dbReference type="ARBA" id="ARBA00012729"/>
    </source>
</evidence>
<protein>
    <recommendedName>
        <fullName evidence="3">chitinase</fullName>
        <ecNumber evidence="3">3.2.1.14</ecNumber>
    </recommendedName>
</protein>
<comment type="similarity">
    <text evidence="2">Belongs to the glycosyl hydrolase 18 family. Chitinase class II subfamily.</text>
</comment>
<keyword evidence="8 10" id="KW-0326">Glycosidase</keyword>
<evidence type="ECO:0000256" key="4">
    <source>
        <dbReference type="ARBA" id="ARBA00022729"/>
    </source>
</evidence>
<keyword evidence="5 10" id="KW-0378">Hydrolase</keyword>
<dbReference type="CDD" id="cd06548">
    <property type="entry name" value="GH18_chitinase"/>
    <property type="match status" value="1"/>
</dbReference>
<evidence type="ECO:0000313" key="16">
    <source>
        <dbReference type="Proteomes" id="UP000266906"/>
    </source>
</evidence>
<evidence type="ECO:0000259" key="14">
    <source>
        <dbReference type="PROSITE" id="PS51910"/>
    </source>
</evidence>
<name>A0A3N4RRT8_9ACTN</name>
<dbReference type="InterPro" id="IPR036116">
    <property type="entry name" value="FN3_sf"/>
</dbReference>
<evidence type="ECO:0000256" key="10">
    <source>
        <dbReference type="RuleBase" id="RU000489"/>
    </source>
</evidence>
<dbReference type="InterPro" id="IPR003961">
    <property type="entry name" value="FN3_dom"/>
</dbReference>
<dbReference type="RefSeq" id="WP_123818976.1">
    <property type="nucleotide sequence ID" value="NZ_RKQG01000001.1"/>
</dbReference>
<dbReference type="SUPFAM" id="SSF54556">
    <property type="entry name" value="Chitinase insertion domain"/>
    <property type="match status" value="1"/>
</dbReference>
<dbReference type="InterPro" id="IPR008965">
    <property type="entry name" value="CBM2/CBM3_carb-bd_dom_sf"/>
</dbReference>
<evidence type="ECO:0000256" key="5">
    <source>
        <dbReference type="ARBA" id="ARBA00022801"/>
    </source>
</evidence>
<evidence type="ECO:0000256" key="8">
    <source>
        <dbReference type="ARBA" id="ARBA00023295"/>
    </source>
</evidence>
<accession>A0A3N4RRT8</accession>
<dbReference type="InterPro" id="IPR012291">
    <property type="entry name" value="CBM2_carb-bd_dom_sf"/>
</dbReference>
<organism evidence="15 16">
    <name type="scientific">Kitasatospora cineracea</name>
    <dbReference type="NCBI Taxonomy" id="88074"/>
    <lineage>
        <taxon>Bacteria</taxon>
        <taxon>Bacillati</taxon>
        <taxon>Actinomycetota</taxon>
        <taxon>Actinomycetes</taxon>
        <taxon>Kitasatosporales</taxon>
        <taxon>Streptomycetaceae</taxon>
        <taxon>Kitasatospora</taxon>
    </lineage>
</organism>
<dbReference type="InterPro" id="IPR029070">
    <property type="entry name" value="Chitinase_insertion_sf"/>
</dbReference>
<keyword evidence="16" id="KW-1185">Reference proteome</keyword>
<keyword evidence="6" id="KW-0146">Chitin degradation</keyword>
<dbReference type="InterPro" id="IPR001223">
    <property type="entry name" value="Glyco_hydro18_cat"/>
</dbReference>
<dbReference type="EMBL" id="RKQG01000001">
    <property type="protein sequence ID" value="RPE35576.1"/>
    <property type="molecule type" value="Genomic_DNA"/>
</dbReference>
<dbReference type="GO" id="GO:0006032">
    <property type="term" value="P:chitin catabolic process"/>
    <property type="evidence" value="ECO:0007669"/>
    <property type="project" value="UniProtKB-KW"/>
</dbReference>
<evidence type="ECO:0000256" key="9">
    <source>
        <dbReference type="ARBA" id="ARBA00023326"/>
    </source>
</evidence>
<keyword evidence="4 12" id="KW-0732">Signal</keyword>
<dbReference type="Gene3D" id="3.20.20.80">
    <property type="entry name" value="Glycosidases"/>
    <property type="match status" value="1"/>
</dbReference>
<comment type="caution">
    <text evidence="15">The sequence shown here is derived from an EMBL/GenBank/DDBJ whole genome shotgun (WGS) entry which is preliminary data.</text>
</comment>
<dbReference type="InterPro" id="IPR013783">
    <property type="entry name" value="Ig-like_fold"/>
</dbReference>
<dbReference type="SUPFAM" id="SSF51445">
    <property type="entry name" value="(Trans)glycosidases"/>
    <property type="match status" value="1"/>
</dbReference>
<feature type="domain" description="CBM2" evidence="13">
    <location>
        <begin position="26"/>
        <end position="138"/>
    </location>
</feature>
<dbReference type="AlphaFoldDB" id="A0A3N4RRT8"/>
<dbReference type="Pfam" id="PF00553">
    <property type="entry name" value="CBM_2"/>
    <property type="match status" value="1"/>
</dbReference>
<evidence type="ECO:0000256" key="2">
    <source>
        <dbReference type="ARBA" id="ARBA00009121"/>
    </source>
</evidence>
<dbReference type="InterPro" id="IPR011583">
    <property type="entry name" value="Chitinase_II/V-like_cat"/>
</dbReference>
<dbReference type="EC" id="3.2.1.14" evidence="3"/>
<dbReference type="Gene3D" id="2.60.40.10">
    <property type="entry name" value="Immunoglobulins"/>
    <property type="match status" value="1"/>
</dbReference>
<evidence type="ECO:0000256" key="6">
    <source>
        <dbReference type="ARBA" id="ARBA00023024"/>
    </source>
</evidence>
<dbReference type="Pfam" id="PF00704">
    <property type="entry name" value="Glyco_hydro_18"/>
    <property type="match status" value="1"/>
</dbReference>
<dbReference type="SUPFAM" id="SSF49265">
    <property type="entry name" value="Fibronectin type III"/>
    <property type="match status" value="1"/>
</dbReference>